<dbReference type="Proteomes" id="UP000789920">
    <property type="component" value="Unassembled WGS sequence"/>
</dbReference>
<comment type="caution">
    <text evidence="1">The sequence shown here is derived from an EMBL/GenBank/DDBJ whole genome shotgun (WGS) entry which is preliminary data.</text>
</comment>
<name>A0ACA9SF76_9GLOM</name>
<protein>
    <submittedName>
        <fullName evidence="1">32093_t:CDS:1</fullName>
    </submittedName>
</protein>
<proteinExistence type="predicted"/>
<organism evidence="1 2">
    <name type="scientific">Racocetra persica</name>
    <dbReference type="NCBI Taxonomy" id="160502"/>
    <lineage>
        <taxon>Eukaryota</taxon>
        <taxon>Fungi</taxon>
        <taxon>Fungi incertae sedis</taxon>
        <taxon>Mucoromycota</taxon>
        <taxon>Glomeromycotina</taxon>
        <taxon>Glomeromycetes</taxon>
        <taxon>Diversisporales</taxon>
        <taxon>Gigasporaceae</taxon>
        <taxon>Racocetra</taxon>
    </lineage>
</organism>
<keyword evidence="2" id="KW-1185">Reference proteome</keyword>
<evidence type="ECO:0000313" key="1">
    <source>
        <dbReference type="EMBL" id="CAG8837985.1"/>
    </source>
</evidence>
<sequence>MSDNDLIEFSNLSSSVKICSDCGSQRNKEECCYLYKGNPQYKHATCNLCHLRCKNARTKMNPLTRKKTKIEASLNIPMQSVSTTVTQTNINSSRSLSDLVDLELDDSVPPQEL</sequence>
<gene>
    <name evidence="1" type="ORF">RPERSI_LOCUS30504</name>
</gene>
<accession>A0ACA9SF76</accession>
<feature type="non-terminal residue" evidence="1">
    <location>
        <position position="113"/>
    </location>
</feature>
<evidence type="ECO:0000313" key="2">
    <source>
        <dbReference type="Proteomes" id="UP000789920"/>
    </source>
</evidence>
<dbReference type="EMBL" id="CAJVQC010119176">
    <property type="protein sequence ID" value="CAG8837985.1"/>
    <property type="molecule type" value="Genomic_DNA"/>
</dbReference>
<reference evidence="1" key="1">
    <citation type="submission" date="2021-06" db="EMBL/GenBank/DDBJ databases">
        <authorList>
            <person name="Kallberg Y."/>
            <person name="Tangrot J."/>
            <person name="Rosling A."/>
        </authorList>
    </citation>
    <scope>NUCLEOTIDE SEQUENCE</scope>
    <source>
        <strain evidence="1">MA461A</strain>
    </source>
</reference>